<evidence type="ECO:0000313" key="3">
    <source>
        <dbReference type="EMBL" id="NJI02334.1"/>
    </source>
</evidence>
<reference evidence="4 5" key="1">
    <citation type="submission" date="2017-04" db="EMBL/GenBank/DDBJ databases">
        <title>Staphylococcus agnetis, a potential pathogen in the broiler production.</title>
        <authorList>
            <person name="Poulsen L."/>
        </authorList>
    </citation>
    <scope>NUCLEOTIDE SEQUENCE [LARGE SCALE GENOMIC DNA]</scope>
    <source>
        <strain evidence="4 5">723_310714_2_2_spleen</strain>
    </source>
</reference>
<name>A0AAW9YUX1_9STAP</name>
<sequence>MYNPQKLHPISYITGLIEAIKQNIFVFIIFIFFQLDSFKWYDIWSYVVPGIFFIVFLISFCINIVRVYKTRYWIEDDYFIVTTGVFNLERKELHIKRIQSIDANQSIINRIFGGVNLQLKTPSDSIELDTITQLQSERIREEVEKVKGHLHQTSQQEYLENTVSNAHYEAEVLFTLSTKNLLFMAMTSGAILVTLATVGPIIGTFQNNIDWNWLFGSVNHVFNHQVYATIIILSIILVVSYIIGVIITMIKYYGFTLHRHGDYLHMKFGLLNIRRMTIPITRIQAVVEDRSFMRTLFGYTSYAYIITSDHAVKEDEHSNGKVMILPFIERRLAQHIIADITPHLQFNPITTGLPWRGFHRRFWIISVMLIGCATLGHFYYSPWIWLPTLLIIGYTIFHSYVAIHQSGVAINESQMSLKQVTLFGYRTSYFKRDKVIGYRQSAHPLMQKANLSHFAFLVAKGNTNEKIGLRFHDVNTVARYRKWYTNGGGRDENNA</sequence>
<gene>
    <name evidence="4" type="ORF">B9M88_08430</name>
    <name evidence="3" type="ORF">GLV84_05805</name>
</gene>
<evidence type="ECO:0000256" key="1">
    <source>
        <dbReference type="SAM" id="Phobius"/>
    </source>
</evidence>
<evidence type="ECO:0000313" key="4">
    <source>
        <dbReference type="EMBL" id="OTW30781.1"/>
    </source>
</evidence>
<dbReference type="PANTHER" id="PTHR34473">
    <property type="entry name" value="UPF0699 TRANSMEMBRANE PROTEIN YDBS"/>
    <property type="match status" value="1"/>
</dbReference>
<feature type="transmembrane region" description="Helical" evidence="1">
    <location>
        <begin position="226"/>
        <end position="250"/>
    </location>
</feature>
<dbReference type="AlphaFoldDB" id="A0AAW9YUX1"/>
<dbReference type="Proteomes" id="UP000646308">
    <property type="component" value="Unassembled WGS sequence"/>
</dbReference>
<evidence type="ECO:0000313" key="6">
    <source>
        <dbReference type="Proteomes" id="UP000646308"/>
    </source>
</evidence>
<dbReference type="InterPro" id="IPR014529">
    <property type="entry name" value="UCP026631"/>
</dbReference>
<organism evidence="3 6">
    <name type="scientific">Staphylococcus agnetis</name>
    <dbReference type="NCBI Taxonomy" id="985762"/>
    <lineage>
        <taxon>Bacteria</taxon>
        <taxon>Bacillati</taxon>
        <taxon>Bacillota</taxon>
        <taxon>Bacilli</taxon>
        <taxon>Bacillales</taxon>
        <taxon>Staphylococcaceae</taxon>
        <taxon>Staphylococcus</taxon>
    </lineage>
</organism>
<feature type="transmembrane region" description="Helical" evidence="1">
    <location>
        <begin position="12"/>
        <end position="31"/>
    </location>
</feature>
<dbReference type="EMBL" id="WMFL01000072">
    <property type="protein sequence ID" value="NJI02334.1"/>
    <property type="molecule type" value="Genomic_DNA"/>
</dbReference>
<dbReference type="GeneID" id="57692163"/>
<feature type="domain" description="YdbS-like PH" evidence="2">
    <location>
        <begin position="252"/>
        <end position="301"/>
    </location>
</feature>
<keyword evidence="5" id="KW-1185">Reference proteome</keyword>
<keyword evidence="1" id="KW-0812">Transmembrane</keyword>
<comment type="caution">
    <text evidence="3">The sequence shown here is derived from an EMBL/GenBank/DDBJ whole genome shotgun (WGS) entry which is preliminary data.</text>
</comment>
<keyword evidence="1" id="KW-0472">Membrane</keyword>
<dbReference type="Pfam" id="PF03703">
    <property type="entry name" value="bPH_2"/>
    <property type="match status" value="2"/>
</dbReference>
<dbReference type="PIRSF" id="PIRSF026631">
    <property type="entry name" value="UCP026631"/>
    <property type="match status" value="1"/>
</dbReference>
<dbReference type="KEGG" id="sagq:EP23_06180"/>
<feature type="transmembrane region" description="Helical" evidence="1">
    <location>
        <begin position="385"/>
        <end position="403"/>
    </location>
</feature>
<evidence type="ECO:0000313" key="5">
    <source>
        <dbReference type="Proteomes" id="UP000195208"/>
    </source>
</evidence>
<feature type="transmembrane region" description="Helical" evidence="1">
    <location>
        <begin position="43"/>
        <end position="65"/>
    </location>
</feature>
<protein>
    <submittedName>
        <fullName evidence="3">PH domain-containing protein</fullName>
    </submittedName>
</protein>
<dbReference type="Proteomes" id="UP000195208">
    <property type="component" value="Unassembled WGS sequence"/>
</dbReference>
<dbReference type="InterPro" id="IPR005182">
    <property type="entry name" value="YdbS-like_PH"/>
</dbReference>
<proteinExistence type="predicted"/>
<feature type="domain" description="YdbS-like PH" evidence="2">
    <location>
        <begin position="68"/>
        <end position="141"/>
    </location>
</feature>
<evidence type="ECO:0000259" key="2">
    <source>
        <dbReference type="Pfam" id="PF03703"/>
    </source>
</evidence>
<accession>A0AAW9YUX1</accession>
<keyword evidence="1" id="KW-1133">Transmembrane helix</keyword>
<dbReference type="RefSeq" id="WP_060551518.1">
    <property type="nucleotide sequence ID" value="NZ_CP009623.1"/>
</dbReference>
<feature type="transmembrane region" description="Helical" evidence="1">
    <location>
        <begin position="181"/>
        <end position="206"/>
    </location>
</feature>
<feature type="transmembrane region" description="Helical" evidence="1">
    <location>
        <begin position="362"/>
        <end position="379"/>
    </location>
</feature>
<reference evidence="3" key="2">
    <citation type="submission" date="2019-11" db="EMBL/GenBank/DDBJ databases">
        <title>Whole genome comparisons of Staphylococcus agnetis isolates from cattle and chickens.</title>
        <authorList>
            <person name="Rhoads D."/>
            <person name="Shwani A."/>
            <person name="Adkins P."/>
            <person name="Calcutt M."/>
            <person name="Middleton J."/>
        </authorList>
    </citation>
    <scope>NUCLEOTIDE SEQUENCE</scope>
    <source>
        <strain evidence="3">1387</strain>
    </source>
</reference>
<dbReference type="PANTHER" id="PTHR34473:SF2">
    <property type="entry name" value="UPF0699 TRANSMEMBRANE PROTEIN YDBT"/>
    <property type="match status" value="1"/>
</dbReference>
<dbReference type="EMBL" id="NEFX01000015">
    <property type="protein sequence ID" value="OTW30781.1"/>
    <property type="molecule type" value="Genomic_DNA"/>
</dbReference>